<dbReference type="AlphaFoldDB" id="E4ZZK3"/>
<organism evidence="2">
    <name type="scientific">Leptosphaeria maculans (strain JN3 / isolate v23.1.3 / race Av1-4-5-6-7-8)</name>
    <name type="common">Blackleg fungus</name>
    <name type="synonym">Phoma lingam</name>
    <dbReference type="NCBI Taxonomy" id="985895"/>
    <lineage>
        <taxon>Eukaryota</taxon>
        <taxon>Fungi</taxon>
        <taxon>Dikarya</taxon>
        <taxon>Ascomycota</taxon>
        <taxon>Pezizomycotina</taxon>
        <taxon>Dothideomycetes</taxon>
        <taxon>Pleosporomycetidae</taxon>
        <taxon>Pleosporales</taxon>
        <taxon>Pleosporineae</taxon>
        <taxon>Leptosphaeriaceae</taxon>
        <taxon>Plenodomus</taxon>
        <taxon>Plenodomus lingam/Leptosphaeria maculans species complex</taxon>
    </lineage>
</organism>
<name>E4ZZK3_LEPMJ</name>
<dbReference type="EMBL" id="FP929130">
    <property type="protein sequence ID" value="CBX97119.1"/>
    <property type="molecule type" value="Genomic_DNA"/>
</dbReference>
<protein>
    <submittedName>
        <fullName evidence="1">Predicted protein</fullName>
    </submittedName>
</protein>
<accession>E4ZZK3</accession>
<sequence>MLQFQHFILGRFRDLVEQADHRHTQPLRGTNKHWPGMEIAQSLQSAFIDPPWQTRLAPL</sequence>
<evidence type="ECO:0000313" key="1">
    <source>
        <dbReference type="EMBL" id="CBX97119.1"/>
    </source>
</evidence>
<reference evidence="2" key="1">
    <citation type="journal article" date="2011" name="Nat. Commun.">
        <title>Effector diversification within compartments of the Leptosphaeria maculans genome affected by Repeat-Induced Point mutations.</title>
        <authorList>
            <person name="Rouxel T."/>
            <person name="Grandaubert J."/>
            <person name="Hane J.K."/>
            <person name="Hoede C."/>
            <person name="van de Wouw A.P."/>
            <person name="Couloux A."/>
            <person name="Dominguez V."/>
            <person name="Anthouard V."/>
            <person name="Bally P."/>
            <person name="Bourras S."/>
            <person name="Cozijnsen A.J."/>
            <person name="Ciuffetti L.M."/>
            <person name="Degrave A."/>
            <person name="Dilmaghani A."/>
            <person name="Duret L."/>
            <person name="Fudal I."/>
            <person name="Goodwin S.B."/>
            <person name="Gout L."/>
            <person name="Glaser N."/>
            <person name="Linglin J."/>
            <person name="Kema G.H.J."/>
            <person name="Lapalu N."/>
            <person name="Lawrence C.B."/>
            <person name="May K."/>
            <person name="Meyer M."/>
            <person name="Ollivier B."/>
            <person name="Poulain J."/>
            <person name="Schoch C.L."/>
            <person name="Simon A."/>
            <person name="Spatafora J.W."/>
            <person name="Stachowiak A."/>
            <person name="Turgeon B.G."/>
            <person name="Tyler B.M."/>
            <person name="Vincent D."/>
            <person name="Weissenbach J."/>
            <person name="Amselem J."/>
            <person name="Quesneville H."/>
            <person name="Oliver R.P."/>
            <person name="Wincker P."/>
            <person name="Balesdent M.-H."/>
            <person name="Howlett B.J."/>
        </authorList>
    </citation>
    <scope>NUCLEOTIDE SEQUENCE [LARGE SCALE GENOMIC DNA]</scope>
    <source>
        <strain evidence="2">JN3 / isolate v23.1.3 / race Av1-4-5-6-7-8</strain>
    </source>
</reference>
<dbReference type="HOGENOM" id="CLU_2961230_0_0_1"/>
<keyword evidence="2" id="KW-1185">Reference proteome</keyword>
<dbReference type="Proteomes" id="UP000002668">
    <property type="component" value="Genome"/>
</dbReference>
<dbReference type="InParanoid" id="E4ZZK3"/>
<proteinExistence type="predicted"/>
<gene>
    <name evidence="1" type="ORF">LEMA_uP102500.1</name>
</gene>
<evidence type="ECO:0000313" key="2">
    <source>
        <dbReference type="Proteomes" id="UP000002668"/>
    </source>
</evidence>
<dbReference type="VEuPathDB" id="FungiDB:LEMA_uP102500.1"/>